<sequence length="321" mass="33946">MQTKTIFLALSLMSAAATVLADNYPSKPIMLVVGFPPGGGADGVARLIADRLSKELGQQVVMDYRPGAGTTIASTYVSRTLPDGYTLYMASSNLYGADRVLYKAVKYEGKHFTPIARWTRAPLLLAVSSKSGIKSTQDLIARAKIAPEKVTYASSGSGVAPHLAARLFEMQTGTQMMHIPFKGGAPAVQSVAAGDVDITFGTPPSIMTLAPTGKIIPIAVTTPERSPLFPNLPTVAEAGVKGFDYTFWFGLYGPAGLPKDVTNKLAAASAKVLSDADVKARLAQTGNETFPTKSPEEFAVWAAEDGKRAKELMEKSGAKVD</sequence>
<reference evidence="4" key="1">
    <citation type="submission" date="2018-09" db="EMBL/GenBank/DDBJ databases">
        <authorList>
            <person name="Zhu H."/>
        </authorList>
    </citation>
    <scope>NUCLEOTIDE SEQUENCE [LARGE SCALE GENOMIC DNA]</scope>
    <source>
        <strain evidence="4">K1R23-30</strain>
    </source>
</reference>
<dbReference type="SUPFAM" id="SSF53850">
    <property type="entry name" value="Periplasmic binding protein-like II"/>
    <property type="match status" value="1"/>
</dbReference>
<dbReference type="Pfam" id="PF03401">
    <property type="entry name" value="TctC"/>
    <property type="match status" value="1"/>
</dbReference>
<name>A0A3A3G625_9BURK</name>
<dbReference type="OrthoDB" id="9125369at2"/>
<organism evidence="3 4">
    <name type="scientific">Noviherbaspirillum saxi</name>
    <dbReference type="NCBI Taxonomy" id="2320863"/>
    <lineage>
        <taxon>Bacteria</taxon>
        <taxon>Pseudomonadati</taxon>
        <taxon>Pseudomonadota</taxon>
        <taxon>Betaproteobacteria</taxon>
        <taxon>Burkholderiales</taxon>
        <taxon>Oxalobacteraceae</taxon>
        <taxon>Noviherbaspirillum</taxon>
    </lineage>
</organism>
<dbReference type="PANTHER" id="PTHR42928:SF5">
    <property type="entry name" value="BLR1237 PROTEIN"/>
    <property type="match status" value="1"/>
</dbReference>
<dbReference type="InterPro" id="IPR005064">
    <property type="entry name" value="BUG"/>
</dbReference>
<dbReference type="RefSeq" id="WP_119770779.1">
    <property type="nucleotide sequence ID" value="NZ_QYUO01000002.1"/>
</dbReference>
<dbReference type="AlphaFoldDB" id="A0A3A3G625"/>
<dbReference type="Proteomes" id="UP000265955">
    <property type="component" value="Unassembled WGS sequence"/>
</dbReference>
<dbReference type="EMBL" id="QYUO01000002">
    <property type="protein sequence ID" value="RJF95630.1"/>
    <property type="molecule type" value="Genomic_DNA"/>
</dbReference>
<keyword evidence="2" id="KW-0732">Signal</keyword>
<comment type="caution">
    <text evidence="3">The sequence shown here is derived from an EMBL/GenBank/DDBJ whole genome shotgun (WGS) entry which is preliminary data.</text>
</comment>
<evidence type="ECO:0000256" key="2">
    <source>
        <dbReference type="SAM" id="SignalP"/>
    </source>
</evidence>
<evidence type="ECO:0000313" key="3">
    <source>
        <dbReference type="EMBL" id="RJF95630.1"/>
    </source>
</evidence>
<evidence type="ECO:0000256" key="1">
    <source>
        <dbReference type="ARBA" id="ARBA00006987"/>
    </source>
</evidence>
<dbReference type="Gene3D" id="3.40.190.10">
    <property type="entry name" value="Periplasmic binding protein-like II"/>
    <property type="match status" value="1"/>
</dbReference>
<evidence type="ECO:0000313" key="4">
    <source>
        <dbReference type="Proteomes" id="UP000265955"/>
    </source>
</evidence>
<dbReference type="PANTHER" id="PTHR42928">
    <property type="entry name" value="TRICARBOXYLATE-BINDING PROTEIN"/>
    <property type="match status" value="1"/>
</dbReference>
<keyword evidence="4" id="KW-1185">Reference proteome</keyword>
<dbReference type="Gene3D" id="3.40.190.150">
    <property type="entry name" value="Bordetella uptake gene, domain 1"/>
    <property type="match status" value="1"/>
</dbReference>
<dbReference type="InterPro" id="IPR042100">
    <property type="entry name" value="Bug_dom1"/>
</dbReference>
<accession>A0A3A3G625</accession>
<dbReference type="CDD" id="cd07012">
    <property type="entry name" value="PBP2_Bug_TTT"/>
    <property type="match status" value="1"/>
</dbReference>
<comment type="similarity">
    <text evidence="1">Belongs to the UPF0065 (bug) family.</text>
</comment>
<feature type="signal peptide" evidence="2">
    <location>
        <begin position="1"/>
        <end position="21"/>
    </location>
</feature>
<protein>
    <submittedName>
        <fullName evidence="3">Tripartite tricarboxylate transporter substrate binding protein</fullName>
    </submittedName>
</protein>
<proteinExistence type="inferred from homology"/>
<dbReference type="PIRSF" id="PIRSF017082">
    <property type="entry name" value="YflP"/>
    <property type="match status" value="1"/>
</dbReference>
<gene>
    <name evidence="3" type="ORF">D3871_19795</name>
</gene>
<feature type="chain" id="PRO_5017386542" evidence="2">
    <location>
        <begin position="22"/>
        <end position="321"/>
    </location>
</feature>